<dbReference type="RefSeq" id="XP_028141310.1">
    <property type="nucleotide sequence ID" value="XM_028285509.1"/>
</dbReference>
<gene>
    <name evidence="1" type="primary">LOC114335294</name>
</gene>
<reference evidence="1" key="1">
    <citation type="submission" date="2025-08" db="UniProtKB">
        <authorList>
            <consortium name="RefSeq"/>
        </authorList>
    </citation>
    <scope>IDENTIFICATION</scope>
    <source>
        <tissue evidence="1">Whole insect</tissue>
    </source>
</reference>
<name>A0A6P7GA33_DIAVI</name>
<proteinExistence type="predicted"/>
<organism evidence="1">
    <name type="scientific">Diabrotica virgifera virgifera</name>
    <name type="common">western corn rootworm</name>
    <dbReference type="NCBI Taxonomy" id="50390"/>
    <lineage>
        <taxon>Eukaryota</taxon>
        <taxon>Metazoa</taxon>
        <taxon>Ecdysozoa</taxon>
        <taxon>Arthropoda</taxon>
        <taxon>Hexapoda</taxon>
        <taxon>Insecta</taxon>
        <taxon>Pterygota</taxon>
        <taxon>Neoptera</taxon>
        <taxon>Endopterygota</taxon>
        <taxon>Coleoptera</taxon>
        <taxon>Polyphaga</taxon>
        <taxon>Cucujiformia</taxon>
        <taxon>Chrysomeloidea</taxon>
        <taxon>Chrysomelidae</taxon>
        <taxon>Galerucinae</taxon>
        <taxon>Diabroticina</taxon>
        <taxon>Diabroticites</taxon>
        <taxon>Diabrotica</taxon>
    </lineage>
</organism>
<dbReference type="AlphaFoldDB" id="A0A6P7GA33"/>
<protein>
    <submittedName>
        <fullName evidence="1">PiggyBac transposable element-derived protein 3-like</fullName>
    </submittedName>
</protein>
<accession>A0A6P7GA33</accession>
<evidence type="ECO:0000313" key="1">
    <source>
        <dbReference type="RefSeq" id="XP_028141310.1"/>
    </source>
</evidence>
<dbReference type="InParanoid" id="A0A6P7GA33"/>
<sequence length="123" mass="14185">MMVVSIYIDAGHNYGHNGLFTLMLDITGHNRSYDPMPRLEFRRYLVTSYLTKYGTKPEDAGSPSSSKVVVDIRYDKIDHLLTYIPDKKRRRFADECCSSYVRTMGCKCNVGVCIKCNIDFRLQ</sequence>